<dbReference type="Gene3D" id="3.20.20.70">
    <property type="entry name" value="Aldolase class I"/>
    <property type="match status" value="1"/>
</dbReference>
<dbReference type="GO" id="GO:0018580">
    <property type="term" value="F:nitronate monooxygenase activity"/>
    <property type="evidence" value="ECO:0007669"/>
    <property type="project" value="InterPro"/>
</dbReference>
<dbReference type="SUPFAM" id="SSF51412">
    <property type="entry name" value="Inosine monophosphate dehydrogenase (IMPDH)"/>
    <property type="match status" value="1"/>
</dbReference>
<dbReference type="CDD" id="cd04730">
    <property type="entry name" value="NPD_like"/>
    <property type="match status" value="1"/>
</dbReference>
<dbReference type="InterPro" id="IPR013785">
    <property type="entry name" value="Aldolase_TIM"/>
</dbReference>
<dbReference type="Proteomes" id="UP000198284">
    <property type="component" value="Unassembled WGS sequence"/>
</dbReference>
<sequence length="387" mass="41560">MLQTPLKPLVIKGKPLLPIVQGGMGVGVSAHRLAGSVAGLGGVGTISSVDLRRHHADLMEQTEKSRDKARIDAANLVALDREIRKAKEIAHGRGMVAVNIMRAVEQYAAHVRQACDSGCDAVVVGAGLPLDLPELTSAHPDVALIPILSDVRGISLILKKWMRRGRLPDAIVIENPRHAAGHLGAARIEDVNQPRFAFSVVLDETLALFKELGIESERIPLIAAGGVNSHEQVRELLSLGASAVQLGTAFAVTEEGDAHINFKKVLAEAKEEDIVTFMSVAGLPARGVRTPWLESYLEKEAKLQKKAGPKACQVGFDCLHECGLRDGIARAGQFCIDARLAFALKGDVKRGLFFRGSEKLPFGSEIRSVRELIAFLLNGLEPMAMAA</sequence>
<keyword evidence="1" id="KW-0285">Flavoprotein</keyword>
<protein>
    <submittedName>
        <fullName evidence="4">Nitronate monooxygenase</fullName>
    </submittedName>
</protein>
<organism evidence="4 5">
    <name type="scientific">Noviherbaspirillum humi</name>
    <dbReference type="NCBI Taxonomy" id="1688639"/>
    <lineage>
        <taxon>Bacteria</taxon>
        <taxon>Pseudomonadati</taxon>
        <taxon>Pseudomonadota</taxon>
        <taxon>Betaproteobacteria</taxon>
        <taxon>Burkholderiales</taxon>
        <taxon>Oxalobacteraceae</taxon>
        <taxon>Noviherbaspirillum</taxon>
    </lineage>
</organism>
<evidence type="ECO:0000256" key="3">
    <source>
        <dbReference type="ARBA" id="ARBA00023002"/>
    </source>
</evidence>
<evidence type="ECO:0000256" key="1">
    <source>
        <dbReference type="ARBA" id="ARBA00022630"/>
    </source>
</evidence>
<keyword evidence="3" id="KW-0560">Oxidoreductase</keyword>
<keyword evidence="2" id="KW-0288">FMN</keyword>
<dbReference type="Pfam" id="PF03060">
    <property type="entry name" value="NMO"/>
    <property type="match status" value="1"/>
</dbReference>
<evidence type="ECO:0000313" key="5">
    <source>
        <dbReference type="Proteomes" id="UP000198284"/>
    </source>
</evidence>
<evidence type="ECO:0000313" key="4">
    <source>
        <dbReference type="EMBL" id="SNS48179.1"/>
    </source>
</evidence>
<name>A0A239EUA5_9BURK</name>
<keyword evidence="5" id="KW-1185">Reference proteome</keyword>
<dbReference type="PANTHER" id="PTHR32332">
    <property type="entry name" value="2-NITROPROPANE DIOXYGENASE"/>
    <property type="match status" value="1"/>
</dbReference>
<dbReference type="InterPro" id="IPR004136">
    <property type="entry name" value="NMO"/>
</dbReference>
<dbReference type="EMBL" id="FZOT01000003">
    <property type="protein sequence ID" value="SNS48179.1"/>
    <property type="molecule type" value="Genomic_DNA"/>
</dbReference>
<dbReference type="PANTHER" id="PTHR32332:SF18">
    <property type="entry name" value="2-NITROPROPANE DIOXYGENASE"/>
    <property type="match status" value="1"/>
</dbReference>
<dbReference type="AlphaFoldDB" id="A0A239EUA5"/>
<accession>A0A239EUA5</accession>
<reference evidence="4 5" key="1">
    <citation type="submission" date="2017-06" db="EMBL/GenBank/DDBJ databases">
        <authorList>
            <person name="Kim H.J."/>
            <person name="Triplett B.A."/>
        </authorList>
    </citation>
    <scope>NUCLEOTIDE SEQUENCE [LARGE SCALE GENOMIC DNA]</scope>
    <source>
        <strain evidence="4 5">U15</strain>
    </source>
</reference>
<evidence type="ECO:0000256" key="2">
    <source>
        <dbReference type="ARBA" id="ARBA00022643"/>
    </source>
</evidence>
<gene>
    <name evidence="4" type="ORF">SAMN06265795_10320</name>
</gene>
<keyword evidence="4" id="KW-0503">Monooxygenase</keyword>
<proteinExistence type="predicted"/>